<sequence>MSRSESPALGPQWQEVGREIYQIDQNKHATWVRVLHLTGRPTWRELLIHGKNLFDWLATNRPGHYQTETGSCLIATLCYQDSGRSWRLFQSTIPRGEWKRHMRSQGRNEAPEWYAAAYSQPRQGEFKEHHHSEDSVEYMCNRDVGTLCSRYEDPRMVVYGRKGSGGSVGKSNPCNDGRGKNPSCEVVAGLLGIRILAQGVTALDLDQRDANDTQPPPQPSSLHETTWDGPTTMSEYYDSEMYENSWGGSSSTHHARGAESSGRSRAPRPNPSSDSRGHHSILGLAGNMLGLRVGGGGGGGGRNRSRSRTRHASPDRSRPSQEPRRSSARTCPAVGRRPPFP</sequence>
<dbReference type="Proteomes" id="UP000724584">
    <property type="component" value="Unassembled WGS sequence"/>
</dbReference>
<accession>A0ACB7P7G9</accession>
<comment type="caution">
    <text evidence="1">The sequence shown here is derived from an EMBL/GenBank/DDBJ whole genome shotgun (WGS) entry which is preliminary data.</text>
</comment>
<protein>
    <submittedName>
        <fullName evidence="1">Uncharacterized protein</fullName>
    </submittedName>
</protein>
<reference evidence="1 2" key="1">
    <citation type="journal article" date="2021" name="Nat. Commun.">
        <title>Genetic determinants of endophytism in the Arabidopsis root mycobiome.</title>
        <authorList>
            <person name="Mesny F."/>
            <person name="Miyauchi S."/>
            <person name="Thiergart T."/>
            <person name="Pickel B."/>
            <person name="Atanasova L."/>
            <person name="Karlsson M."/>
            <person name="Huettel B."/>
            <person name="Barry K.W."/>
            <person name="Haridas S."/>
            <person name="Chen C."/>
            <person name="Bauer D."/>
            <person name="Andreopoulos W."/>
            <person name="Pangilinan J."/>
            <person name="LaButti K."/>
            <person name="Riley R."/>
            <person name="Lipzen A."/>
            <person name="Clum A."/>
            <person name="Drula E."/>
            <person name="Henrissat B."/>
            <person name="Kohler A."/>
            <person name="Grigoriev I.V."/>
            <person name="Martin F.M."/>
            <person name="Hacquard S."/>
        </authorList>
    </citation>
    <scope>NUCLEOTIDE SEQUENCE [LARGE SCALE GENOMIC DNA]</scope>
    <source>
        <strain evidence="1 2">MPI-SDFR-AT-0079</strain>
    </source>
</reference>
<evidence type="ECO:0000313" key="2">
    <source>
        <dbReference type="Proteomes" id="UP000724584"/>
    </source>
</evidence>
<keyword evidence="2" id="KW-1185">Reference proteome</keyword>
<name>A0ACB7P7G9_9PEZI</name>
<evidence type="ECO:0000313" key="1">
    <source>
        <dbReference type="EMBL" id="KAH6627918.1"/>
    </source>
</evidence>
<dbReference type="EMBL" id="JAGIZQ010000005">
    <property type="protein sequence ID" value="KAH6627918.1"/>
    <property type="molecule type" value="Genomic_DNA"/>
</dbReference>
<proteinExistence type="predicted"/>
<organism evidence="1 2">
    <name type="scientific">Chaetomium tenue</name>
    <dbReference type="NCBI Taxonomy" id="1854479"/>
    <lineage>
        <taxon>Eukaryota</taxon>
        <taxon>Fungi</taxon>
        <taxon>Dikarya</taxon>
        <taxon>Ascomycota</taxon>
        <taxon>Pezizomycotina</taxon>
        <taxon>Sordariomycetes</taxon>
        <taxon>Sordariomycetidae</taxon>
        <taxon>Sordariales</taxon>
        <taxon>Chaetomiaceae</taxon>
        <taxon>Chaetomium</taxon>
    </lineage>
</organism>
<gene>
    <name evidence="1" type="ORF">F5144DRAFT_613709</name>
</gene>